<dbReference type="Proteomes" id="UP000019276">
    <property type="component" value="Unassembled WGS sequence"/>
</dbReference>
<feature type="transmembrane region" description="Helical" evidence="1">
    <location>
        <begin position="12"/>
        <end position="34"/>
    </location>
</feature>
<evidence type="ECO:0000313" key="2">
    <source>
        <dbReference type="EMBL" id="EWH12005.1"/>
    </source>
</evidence>
<protein>
    <submittedName>
        <fullName evidence="2">Uncharacterized protein</fullName>
    </submittedName>
</protein>
<proteinExistence type="predicted"/>
<accession>W7R2Y3</accession>
<evidence type="ECO:0000313" key="3">
    <source>
        <dbReference type="Proteomes" id="UP000019276"/>
    </source>
</evidence>
<keyword evidence="1" id="KW-1133">Transmembrane helix</keyword>
<evidence type="ECO:0000256" key="1">
    <source>
        <dbReference type="SAM" id="Phobius"/>
    </source>
</evidence>
<comment type="caution">
    <text evidence="2">The sequence shown here is derived from an EMBL/GenBank/DDBJ whole genome shotgun (WGS) entry which is preliminary data.</text>
</comment>
<dbReference type="STRING" id="1328313.DS2_02438"/>
<dbReference type="AlphaFoldDB" id="W7R2Y3"/>
<sequence length="171" mass="19951">MIFKKIEKKLTGWQAVLLIISPVFLLVSSIWIYAGYQLDEDMKVVNTVKGELVYYRDPTGKGTSTYVYLHIRRFDSGELLKLTAYIKPKLKQLLQQYKGPIKANVFGPLDGRFVLVSHAHTRDFYTITTEHEDYRKQQEIICAFHPKYISQEIPRCTSDLRPFLNQANYAR</sequence>
<dbReference type="RefSeq" id="WP_035013018.1">
    <property type="nucleotide sequence ID" value="NZ_ARZY01000002.1"/>
</dbReference>
<organism evidence="2 3">
    <name type="scientific">Catenovulum agarivorans DS-2</name>
    <dbReference type="NCBI Taxonomy" id="1328313"/>
    <lineage>
        <taxon>Bacteria</taxon>
        <taxon>Pseudomonadati</taxon>
        <taxon>Pseudomonadota</taxon>
        <taxon>Gammaproteobacteria</taxon>
        <taxon>Alteromonadales</taxon>
        <taxon>Alteromonadaceae</taxon>
        <taxon>Catenovulum</taxon>
    </lineage>
</organism>
<reference evidence="2 3" key="1">
    <citation type="journal article" date="2014" name="Genome Announc.">
        <title>Draft Genome Sequence of the Agar-Degrading Bacterium Catenovulum sp. Strain DS-2, Isolated from Intestines of Haliotis diversicolor.</title>
        <authorList>
            <person name="Shan D."/>
            <person name="Li X."/>
            <person name="Gu Z."/>
            <person name="Wei G."/>
            <person name="Gao Z."/>
            <person name="Shao Z."/>
        </authorList>
    </citation>
    <scope>NUCLEOTIDE SEQUENCE [LARGE SCALE GENOMIC DNA]</scope>
    <source>
        <strain evidence="2 3">DS-2</strain>
    </source>
</reference>
<keyword evidence="3" id="KW-1185">Reference proteome</keyword>
<name>W7R2Y3_9ALTE</name>
<keyword evidence="1" id="KW-0812">Transmembrane</keyword>
<keyword evidence="1" id="KW-0472">Membrane</keyword>
<dbReference type="EMBL" id="ARZY01000002">
    <property type="protein sequence ID" value="EWH12005.1"/>
    <property type="molecule type" value="Genomic_DNA"/>
</dbReference>
<gene>
    <name evidence="2" type="ORF">DS2_02438</name>
</gene>